<dbReference type="EMBL" id="METQ01000025">
    <property type="protein sequence ID" value="OGC09482.1"/>
    <property type="molecule type" value="Genomic_DNA"/>
</dbReference>
<protein>
    <submittedName>
        <fullName evidence="1">Uncharacterized protein</fullName>
    </submittedName>
</protein>
<evidence type="ECO:0000313" key="1">
    <source>
        <dbReference type="EMBL" id="OGC09482.1"/>
    </source>
</evidence>
<sequence length="309" mass="35507">MPLRTLGIGRVFYDQRADGGGAKPPRKFPEYFLSQALSLIERSPSLKGKLRELIKRIPQRFESEAEFNRLADKLLEIHPYLMFMEIKGLVFIGAELFENPFYADNTRLLECEPETPSDLADLRQNDPEYGIRFQGKLFSFATEATSTPRSAKQAPFKLTRIGDTSYFLIRGKNGEQLKLAPDLTGFFSGERRGRKPIITLLYGQRRVREQYFVIKGDAHGEWTDGPWEGSFFRCLRKSLPEILEGLGNELKRKELTRDEKEFVEAIIEAIPGECVIWENGAPDDPYAEYPEEFSALDRVLDKITKLLRK</sequence>
<proteinExistence type="predicted"/>
<evidence type="ECO:0000313" key="2">
    <source>
        <dbReference type="Proteomes" id="UP000179095"/>
    </source>
</evidence>
<comment type="caution">
    <text evidence="1">The sequence shown here is derived from an EMBL/GenBank/DDBJ whole genome shotgun (WGS) entry which is preliminary data.</text>
</comment>
<dbReference type="Proteomes" id="UP000179095">
    <property type="component" value="Unassembled WGS sequence"/>
</dbReference>
<name>A0A1F4RMS0_UNCSA</name>
<organism evidence="1 2">
    <name type="scientific">candidate division WOR-1 bacterium RIFCSPLOWO2_12_FULL_45_9</name>
    <dbReference type="NCBI Taxonomy" id="1802568"/>
    <lineage>
        <taxon>Bacteria</taxon>
        <taxon>Bacillati</taxon>
        <taxon>Saganbacteria</taxon>
    </lineage>
</organism>
<accession>A0A1F4RMS0</accession>
<dbReference type="AlphaFoldDB" id="A0A1F4RMS0"/>
<gene>
    <name evidence="1" type="ORF">A3F86_02565</name>
</gene>
<reference evidence="1 2" key="1">
    <citation type="journal article" date="2016" name="Nat. Commun.">
        <title>Thousands of microbial genomes shed light on interconnected biogeochemical processes in an aquifer system.</title>
        <authorList>
            <person name="Anantharaman K."/>
            <person name="Brown C.T."/>
            <person name="Hug L.A."/>
            <person name="Sharon I."/>
            <person name="Castelle C.J."/>
            <person name="Probst A.J."/>
            <person name="Thomas B.C."/>
            <person name="Singh A."/>
            <person name="Wilkins M.J."/>
            <person name="Karaoz U."/>
            <person name="Brodie E.L."/>
            <person name="Williams K.H."/>
            <person name="Hubbard S.S."/>
            <person name="Banfield J.F."/>
        </authorList>
    </citation>
    <scope>NUCLEOTIDE SEQUENCE [LARGE SCALE GENOMIC DNA]</scope>
</reference>